<dbReference type="PANTHER" id="PTHR47074:SF53">
    <property type="entry name" value="REVERSE TRANSCRIPTASE-LIKE PROTEIN"/>
    <property type="match status" value="1"/>
</dbReference>
<evidence type="ECO:0000259" key="1">
    <source>
        <dbReference type="Pfam" id="PF13456"/>
    </source>
</evidence>
<comment type="caution">
    <text evidence="2">The sequence shown here is derived from an EMBL/GenBank/DDBJ whole genome shotgun (WGS) entry which is preliminary data.</text>
</comment>
<reference evidence="2" key="1">
    <citation type="submission" date="2020-01" db="EMBL/GenBank/DDBJ databases">
        <authorList>
            <person name="Mishra B."/>
        </authorList>
    </citation>
    <scope>NUCLEOTIDE SEQUENCE [LARGE SCALE GENOMIC DNA]</scope>
</reference>
<dbReference type="OrthoDB" id="1111331at2759"/>
<evidence type="ECO:0000313" key="3">
    <source>
        <dbReference type="Proteomes" id="UP000467841"/>
    </source>
</evidence>
<dbReference type="EMBL" id="CACVBM020000277">
    <property type="protein sequence ID" value="CAA7017027.1"/>
    <property type="molecule type" value="Genomic_DNA"/>
</dbReference>
<proteinExistence type="predicted"/>
<accession>A0A6D2HMK5</accession>
<dbReference type="InterPro" id="IPR052929">
    <property type="entry name" value="RNase_H-like_EbsB-rel"/>
</dbReference>
<name>A0A6D2HMK5_9BRAS</name>
<organism evidence="2 3">
    <name type="scientific">Microthlaspi erraticum</name>
    <dbReference type="NCBI Taxonomy" id="1685480"/>
    <lineage>
        <taxon>Eukaryota</taxon>
        <taxon>Viridiplantae</taxon>
        <taxon>Streptophyta</taxon>
        <taxon>Embryophyta</taxon>
        <taxon>Tracheophyta</taxon>
        <taxon>Spermatophyta</taxon>
        <taxon>Magnoliopsida</taxon>
        <taxon>eudicotyledons</taxon>
        <taxon>Gunneridae</taxon>
        <taxon>Pentapetalae</taxon>
        <taxon>rosids</taxon>
        <taxon>malvids</taxon>
        <taxon>Brassicales</taxon>
        <taxon>Brassicaceae</taxon>
        <taxon>Coluteocarpeae</taxon>
        <taxon>Microthlaspi</taxon>
    </lineage>
</organism>
<feature type="domain" description="RNase H type-1" evidence="1">
    <location>
        <begin position="185"/>
        <end position="300"/>
    </location>
</feature>
<gene>
    <name evidence="2" type="ORF">MERR_LOCUS4262</name>
</gene>
<dbReference type="GO" id="GO:0003676">
    <property type="term" value="F:nucleic acid binding"/>
    <property type="evidence" value="ECO:0007669"/>
    <property type="project" value="InterPro"/>
</dbReference>
<dbReference type="PANTHER" id="PTHR47074">
    <property type="entry name" value="BNAC02G40300D PROTEIN"/>
    <property type="match status" value="1"/>
</dbReference>
<dbReference type="GO" id="GO:0004523">
    <property type="term" value="F:RNA-DNA hybrid ribonuclease activity"/>
    <property type="evidence" value="ECO:0007669"/>
    <property type="project" value="InterPro"/>
</dbReference>
<sequence>MFFQEDVQRVLEFQPVSQCEDFWVWMHNQSGEYSVKSGFWLASKIKKVEIQREAALNSLKSEVWNLPTTQKIRIFLWKVFVEELRLETRWKKERKNVNLPQAVRRRFLWVIWFLRKNRNDLAFQSRQFNALATTEKIIEEAELWLVAQKVDKDCEVLSPTVSHREVKRWRPPPDPWLKCNVGCFWEKNSCRGGMAWVIRDGAGVVHLHSRRAFSNVISKLECNFLGVLWALESLRSHGVLKVVVASEDSVVSGVLERPKAWPSFKKQALDFSSVMSCFDGLKVELEPRCANRGAFLVAQSVILGDRRHSYVATGNPSWLDYIFANERV</sequence>
<protein>
    <recommendedName>
        <fullName evidence="1">RNase H type-1 domain-containing protein</fullName>
    </recommendedName>
</protein>
<dbReference type="InterPro" id="IPR002156">
    <property type="entry name" value="RNaseH_domain"/>
</dbReference>
<dbReference type="Pfam" id="PF13456">
    <property type="entry name" value="RVT_3"/>
    <property type="match status" value="1"/>
</dbReference>
<dbReference type="Proteomes" id="UP000467841">
    <property type="component" value="Unassembled WGS sequence"/>
</dbReference>
<keyword evidence="3" id="KW-1185">Reference proteome</keyword>
<dbReference type="AlphaFoldDB" id="A0A6D2HMK5"/>
<evidence type="ECO:0000313" key="2">
    <source>
        <dbReference type="EMBL" id="CAA7017027.1"/>
    </source>
</evidence>